<protein>
    <submittedName>
        <fullName evidence="2">Plant basic secretory protein (BSP) family protein</fullName>
    </submittedName>
</protein>
<evidence type="ECO:0000256" key="1">
    <source>
        <dbReference type="SAM" id="SignalP"/>
    </source>
</evidence>
<organism evidence="2 3">
    <name type="scientific">Actinidia rufa</name>
    <dbReference type="NCBI Taxonomy" id="165716"/>
    <lineage>
        <taxon>Eukaryota</taxon>
        <taxon>Viridiplantae</taxon>
        <taxon>Streptophyta</taxon>
        <taxon>Embryophyta</taxon>
        <taxon>Tracheophyta</taxon>
        <taxon>Spermatophyta</taxon>
        <taxon>Magnoliopsida</taxon>
        <taxon>eudicotyledons</taxon>
        <taxon>Gunneridae</taxon>
        <taxon>Pentapetalae</taxon>
        <taxon>asterids</taxon>
        <taxon>Ericales</taxon>
        <taxon>Actinidiaceae</taxon>
        <taxon>Actinidia</taxon>
    </lineage>
</organism>
<comment type="caution">
    <text evidence="2">The sequence shown here is derived from an EMBL/GenBank/DDBJ whole genome shotgun (WGS) entry which is preliminary data.</text>
</comment>
<dbReference type="AlphaFoldDB" id="A0A7J0DUU5"/>
<gene>
    <name evidence="2" type="ORF">Acr_00g0078320</name>
</gene>
<dbReference type="OrthoDB" id="891726at2759"/>
<dbReference type="PANTHER" id="PTHR33321:SF12">
    <property type="entry name" value="PLANT BASIC SECRETORY PROTEIN (BSP) FAMILY PROTEIN"/>
    <property type="match status" value="1"/>
</dbReference>
<keyword evidence="3" id="KW-1185">Reference proteome</keyword>
<dbReference type="Proteomes" id="UP000585474">
    <property type="component" value="Unassembled WGS sequence"/>
</dbReference>
<reference evidence="3" key="1">
    <citation type="submission" date="2019-07" db="EMBL/GenBank/DDBJ databases">
        <title>De Novo Assembly of kiwifruit Actinidia rufa.</title>
        <authorList>
            <person name="Sugita-Konishi S."/>
            <person name="Sato K."/>
            <person name="Mori E."/>
            <person name="Abe Y."/>
            <person name="Kisaki G."/>
            <person name="Hamano K."/>
            <person name="Suezawa K."/>
            <person name="Otani M."/>
            <person name="Fukuda T."/>
            <person name="Manabe T."/>
            <person name="Gomi K."/>
            <person name="Tabuchi M."/>
            <person name="Akimitsu K."/>
            <person name="Kataoka I."/>
        </authorList>
    </citation>
    <scope>NUCLEOTIDE SEQUENCE [LARGE SCALE GENOMIC DNA]</scope>
    <source>
        <strain evidence="3">cv. Fuchu</strain>
    </source>
</reference>
<proteinExistence type="predicted"/>
<keyword evidence="1" id="KW-0732">Signal</keyword>
<feature type="chain" id="PRO_5029714669" evidence="1">
    <location>
        <begin position="25"/>
        <end position="202"/>
    </location>
</feature>
<evidence type="ECO:0000313" key="3">
    <source>
        <dbReference type="Proteomes" id="UP000585474"/>
    </source>
</evidence>
<dbReference type="InterPro" id="IPR007541">
    <property type="entry name" value="Uncharacterised_BSP"/>
</dbReference>
<evidence type="ECO:0000313" key="2">
    <source>
        <dbReference type="EMBL" id="GFS42169.1"/>
    </source>
</evidence>
<name>A0A7J0DUU5_9ERIC</name>
<feature type="signal peptide" evidence="1">
    <location>
        <begin position="1"/>
        <end position="24"/>
    </location>
</feature>
<sequence length="202" mass="22973">MANMIILFLSFTVINLATLQGSQAVEYTVTNNAETTPGGIRFTNEIGLEYSKQTLISATEFIWRLFQQNTVEDRRNTPKLSLSIEPNMDGVAVSSNDHIRVSANYINGFQGDVRREITGVLYHETAGYVANYWAKPGEGNKWDEGYSVTAWFLDYCHGLRNGFVAELNKKMRNGYSDNFFFELLGKTVDQLWSDYKAKYNTN</sequence>
<dbReference type="EMBL" id="BJWL01000395">
    <property type="protein sequence ID" value="GFS42169.1"/>
    <property type="molecule type" value="Genomic_DNA"/>
</dbReference>
<dbReference type="PANTHER" id="PTHR33321">
    <property type="match status" value="1"/>
</dbReference>
<accession>A0A7J0DUU5</accession>
<dbReference type="Pfam" id="PF04450">
    <property type="entry name" value="BSP"/>
    <property type="match status" value="2"/>
</dbReference>